<dbReference type="InterPro" id="IPR001878">
    <property type="entry name" value="Znf_CCHC"/>
</dbReference>
<dbReference type="InterPro" id="IPR036875">
    <property type="entry name" value="Znf_CCHC_sf"/>
</dbReference>
<keyword evidence="2" id="KW-0863">Zinc-finger</keyword>
<dbReference type="KEGG" id="mlr:MELLADRAFT_95148"/>
<protein>
    <recommendedName>
        <fullName evidence="3">CCHC-type domain-containing protein</fullName>
    </recommendedName>
</protein>
<evidence type="ECO:0000313" key="4">
    <source>
        <dbReference type="EMBL" id="EGG09987.1"/>
    </source>
</evidence>
<evidence type="ECO:0000256" key="2">
    <source>
        <dbReference type="PROSITE-ProRule" id="PRU00047"/>
    </source>
</evidence>
<dbReference type="PROSITE" id="PS50158">
    <property type="entry name" value="ZF_CCHC"/>
    <property type="match status" value="1"/>
</dbReference>
<dbReference type="SUPFAM" id="SSF57756">
    <property type="entry name" value="Retrovirus zinc finger-like domains"/>
    <property type="match status" value="1"/>
</dbReference>
<accession>F4RCA2</accession>
<keyword evidence="5" id="KW-1185">Reference proteome</keyword>
<dbReference type="GO" id="GO:0003676">
    <property type="term" value="F:nucleic acid binding"/>
    <property type="evidence" value="ECO:0007669"/>
    <property type="project" value="InterPro"/>
</dbReference>
<dbReference type="GO" id="GO:0006397">
    <property type="term" value="P:mRNA processing"/>
    <property type="evidence" value="ECO:0007669"/>
    <property type="project" value="UniProtKB-KW"/>
</dbReference>
<evidence type="ECO:0000313" key="5">
    <source>
        <dbReference type="Proteomes" id="UP000001072"/>
    </source>
</evidence>
<dbReference type="AlphaFoldDB" id="F4RCA2"/>
<sequence>MSRGHEYKHPLTQAASIVHLHPIVSTAKNSAYKTRHVTTQMSERSPSPIPHKALPQVKAGLPECFYCGLFGHWFKACPDRLAFLSKTGVPREHWQLLKNGKFYNITAIRPSILEAKLGSSQPLLTQLTSAASIDDEIEAHLEASKEAFHKAFEAFVPDVTSEGMTAESFSQYEAEVFAAYKAAAAQAANKHLASIQNPKDGVVGEEDGLD</sequence>
<dbReference type="RefSeq" id="XP_007407041.1">
    <property type="nucleotide sequence ID" value="XM_007406979.1"/>
</dbReference>
<keyword evidence="1" id="KW-0507">mRNA processing</keyword>
<dbReference type="EMBL" id="GL883096">
    <property type="protein sequence ID" value="EGG09987.1"/>
    <property type="molecule type" value="Genomic_DNA"/>
</dbReference>
<reference evidence="5" key="1">
    <citation type="journal article" date="2011" name="Proc. Natl. Acad. Sci. U.S.A.">
        <title>Obligate biotrophy features unraveled by the genomic analysis of rust fungi.</title>
        <authorList>
            <person name="Duplessis S."/>
            <person name="Cuomo C.A."/>
            <person name="Lin Y.-C."/>
            <person name="Aerts A."/>
            <person name="Tisserant E."/>
            <person name="Veneault-Fourrey C."/>
            <person name="Joly D.L."/>
            <person name="Hacquard S."/>
            <person name="Amselem J."/>
            <person name="Cantarel B.L."/>
            <person name="Chiu R."/>
            <person name="Coutinho P.M."/>
            <person name="Feau N."/>
            <person name="Field M."/>
            <person name="Frey P."/>
            <person name="Gelhaye E."/>
            <person name="Goldberg J."/>
            <person name="Grabherr M.G."/>
            <person name="Kodira C.D."/>
            <person name="Kohler A."/>
            <person name="Kuees U."/>
            <person name="Lindquist E.A."/>
            <person name="Lucas S.M."/>
            <person name="Mago R."/>
            <person name="Mauceli E."/>
            <person name="Morin E."/>
            <person name="Murat C."/>
            <person name="Pangilinan J.L."/>
            <person name="Park R."/>
            <person name="Pearson M."/>
            <person name="Quesneville H."/>
            <person name="Rouhier N."/>
            <person name="Sakthikumar S."/>
            <person name="Salamov A.A."/>
            <person name="Schmutz J."/>
            <person name="Selles B."/>
            <person name="Shapiro H."/>
            <person name="Tanguay P."/>
            <person name="Tuskan G.A."/>
            <person name="Henrissat B."/>
            <person name="Van de Peer Y."/>
            <person name="Rouze P."/>
            <person name="Ellis J.G."/>
            <person name="Dodds P.N."/>
            <person name="Schein J.E."/>
            <person name="Zhong S."/>
            <person name="Hamelin R.C."/>
            <person name="Grigoriev I.V."/>
            <person name="Szabo L.J."/>
            <person name="Martin F."/>
        </authorList>
    </citation>
    <scope>NUCLEOTIDE SEQUENCE [LARGE SCALE GENOMIC DNA]</scope>
    <source>
        <strain evidence="5">98AG31 / pathotype 3-4-7</strain>
    </source>
</reference>
<dbReference type="HOGENOM" id="CLU_1310375_0_0_1"/>
<dbReference type="Gene3D" id="4.10.60.10">
    <property type="entry name" value="Zinc finger, CCHC-type"/>
    <property type="match status" value="1"/>
</dbReference>
<dbReference type="InParanoid" id="F4RCA2"/>
<gene>
    <name evidence="4" type="ORF">MELLADRAFT_95148</name>
</gene>
<proteinExistence type="predicted"/>
<dbReference type="Proteomes" id="UP000001072">
    <property type="component" value="Unassembled WGS sequence"/>
</dbReference>
<evidence type="ECO:0000259" key="3">
    <source>
        <dbReference type="PROSITE" id="PS50158"/>
    </source>
</evidence>
<evidence type="ECO:0000256" key="1">
    <source>
        <dbReference type="ARBA" id="ARBA00022664"/>
    </source>
</evidence>
<keyword evidence="2" id="KW-0479">Metal-binding</keyword>
<keyword evidence="2" id="KW-0862">Zinc</keyword>
<organism evidence="5">
    <name type="scientific">Melampsora larici-populina (strain 98AG31 / pathotype 3-4-7)</name>
    <name type="common">Poplar leaf rust fungus</name>
    <dbReference type="NCBI Taxonomy" id="747676"/>
    <lineage>
        <taxon>Eukaryota</taxon>
        <taxon>Fungi</taxon>
        <taxon>Dikarya</taxon>
        <taxon>Basidiomycota</taxon>
        <taxon>Pucciniomycotina</taxon>
        <taxon>Pucciniomycetes</taxon>
        <taxon>Pucciniales</taxon>
        <taxon>Melampsoraceae</taxon>
        <taxon>Melampsora</taxon>
    </lineage>
</organism>
<dbReference type="GeneID" id="18937152"/>
<feature type="domain" description="CCHC-type" evidence="3">
    <location>
        <begin position="64"/>
        <end position="79"/>
    </location>
</feature>
<dbReference type="VEuPathDB" id="FungiDB:MELLADRAFT_95148"/>
<name>F4RCA2_MELLP</name>
<dbReference type="GO" id="GO:0008270">
    <property type="term" value="F:zinc ion binding"/>
    <property type="evidence" value="ECO:0007669"/>
    <property type="project" value="UniProtKB-KW"/>
</dbReference>